<evidence type="ECO:0000313" key="11">
    <source>
        <dbReference type="EMBL" id="CAD6491870.1"/>
    </source>
</evidence>
<dbReference type="SUPFAM" id="SSF52242">
    <property type="entry name" value="Cobalamin (vitamin B12)-binding domain"/>
    <property type="match status" value="1"/>
</dbReference>
<evidence type="ECO:0000259" key="10">
    <source>
        <dbReference type="PROSITE" id="PS51918"/>
    </source>
</evidence>
<comment type="similarity">
    <text evidence="2">Belongs to the methylamine corrinoid protein family.</text>
</comment>
<comment type="caution">
    <text evidence="11">The sequence shown here is derived from an EMBL/GenBank/DDBJ whole genome shotgun (WGS) entry which is preliminary data.</text>
</comment>
<dbReference type="GO" id="GO:0003824">
    <property type="term" value="F:catalytic activity"/>
    <property type="evidence" value="ECO:0007669"/>
    <property type="project" value="InterPro"/>
</dbReference>
<dbReference type="PROSITE" id="PS51332">
    <property type="entry name" value="B12_BINDING"/>
    <property type="match status" value="1"/>
</dbReference>
<keyword evidence="3" id="KW-0489">Methyltransferase</keyword>
<dbReference type="EMBL" id="CAJHIS010000003">
    <property type="protein sequence ID" value="CAD6491870.1"/>
    <property type="molecule type" value="Genomic_DNA"/>
</dbReference>
<keyword evidence="7" id="KW-0408">Iron</keyword>
<dbReference type="InterPro" id="IPR034466">
    <property type="entry name" value="Methyltransferase_Class_B"/>
</dbReference>
<protein>
    <submittedName>
        <fullName evidence="11">B12 binding domain protein</fullName>
    </submittedName>
</protein>
<dbReference type="InterPro" id="IPR006638">
    <property type="entry name" value="Elp3/MiaA/NifB-like_rSAM"/>
</dbReference>
<keyword evidence="4" id="KW-0808">Transferase</keyword>
<dbReference type="InterPro" id="IPR006158">
    <property type="entry name" value="Cobalamin-bd"/>
</dbReference>
<dbReference type="Pfam" id="PF04055">
    <property type="entry name" value="Radical_SAM"/>
    <property type="match status" value="1"/>
</dbReference>
<dbReference type="GO" id="GO:0031419">
    <property type="term" value="F:cobalamin binding"/>
    <property type="evidence" value="ECO:0007669"/>
    <property type="project" value="InterPro"/>
</dbReference>
<reference evidence="11" key="1">
    <citation type="submission" date="2020-10" db="EMBL/GenBank/DDBJ databases">
        <authorList>
            <person name="Hahn C.J."/>
            <person name="Laso-Perez R."/>
            <person name="Vulcano F."/>
            <person name="Vaziourakis K.-M."/>
            <person name="Stokke R."/>
            <person name="Steen I.H."/>
            <person name="Teske A."/>
            <person name="Boetius A."/>
            <person name="Liebeke M."/>
            <person name="Amann R."/>
            <person name="Knittel K."/>
        </authorList>
    </citation>
    <scope>NUCLEOTIDE SEQUENCE</scope>
    <source>
        <strain evidence="11">Gfbio:e3339647-f889-4370-9287-4fb5cb688e4c:AG392D22_GoMArc1</strain>
    </source>
</reference>
<evidence type="ECO:0000256" key="3">
    <source>
        <dbReference type="ARBA" id="ARBA00022603"/>
    </source>
</evidence>
<evidence type="ECO:0000313" key="12">
    <source>
        <dbReference type="Proteomes" id="UP000634805"/>
    </source>
</evidence>
<dbReference type="GO" id="GO:0051539">
    <property type="term" value="F:4 iron, 4 sulfur cluster binding"/>
    <property type="evidence" value="ECO:0007669"/>
    <property type="project" value="UniProtKB-KW"/>
</dbReference>
<accession>A0A811T851</accession>
<dbReference type="InterPro" id="IPR058240">
    <property type="entry name" value="rSAM_sf"/>
</dbReference>
<dbReference type="PANTHER" id="PTHR43409:SF7">
    <property type="entry name" value="BLL1977 PROTEIN"/>
    <property type="match status" value="1"/>
</dbReference>
<sequence>MKTSYLPIGLAYIGSYLQKHGVQVEGLDLRFLNSWDEATHSIAASGADVVSIGAMTIEMPRALRIAGIAKKHLDAVVVLGGPHPTVCPDEVIREKNVDIVVVGEGEHTVWEIIEALEGVRGLHSVKGIIYHKDGKVVHNQGREPIADLDSLPFPARDIFPLNKVLSNPVTNFPLPSPALHVFASRGCPFTCKFCQPCLNKIFGNRARYRSIKNVFDEIEYLISRYNLRGLMLEDDTFTVNKRWTYKFCEEMKKRGLSEKIAWYCHTRADTINRDMAHILRDAGCISVCIGIESGSQPVLDILGKGTTEKQSYDVLKICKEEGLIVVSNIMIGTPGETYEDLDKTIKLIESMQPEMVYVGITTPTPGTYLFDEAERAGIIQAESWTDFDRGKTSGKMKIDIDDATLHNVRKKLSIYGFSRQFLNESYYRDACLKRWKSFIDIGKPEQILKEING</sequence>
<evidence type="ECO:0000259" key="9">
    <source>
        <dbReference type="PROSITE" id="PS51332"/>
    </source>
</evidence>
<evidence type="ECO:0000256" key="2">
    <source>
        <dbReference type="ARBA" id="ARBA00010854"/>
    </source>
</evidence>
<dbReference type="Gene3D" id="3.80.30.20">
    <property type="entry name" value="tm_1862 like domain"/>
    <property type="match status" value="1"/>
</dbReference>
<dbReference type="Pfam" id="PF02310">
    <property type="entry name" value="B12-binding"/>
    <property type="match status" value="1"/>
</dbReference>
<gene>
    <name evidence="11" type="ORF">EMLJLAPB_00168</name>
</gene>
<keyword evidence="6" id="KW-0479">Metal-binding</keyword>
<dbReference type="GO" id="GO:0046872">
    <property type="term" value="F:metal ion binding"/>
    <property type="evidence" value="ECO:0007669"/>
    <property type="project" value="UniProtKB-KW"/>
</dbReference>
<feature type="domain" description="Radical SAM core" evidence="10">
    <location>
        <begin position="173"/>
        <end position="401"/>
    </location>
</feature>
<keyword evidence="8" id="KW-0411">Iron-sulfur</keyword>
<dbReference type="InterPro" id="IPR007197">
    <property type="entry name" value="rSAM"/>
</dbReference>
<dbReference type="Gene3D" id="3.40.50.280">
    <property type="entry name" value="Cobalamin-binding domain"/>
    <property type="match status" value="1"/>
</dbReference>
<evidence type="ECO:0000256" key="6">
    <source>
        <dbReference type="ARBA" id="ARBA00022723"/>
    </source>
</evidence>
<evidence type="ECO:0000256" key="5">
    <source>
        <dbReference type="ARBA" id="ARBA00022691"/>
    </source>
</evidence>
<dbReference type="PROSITE" id="PS51918">
    <property type="entry name" value="RADICAL_SAM"/>
    <property type="match status" value="1"/>
</dbReference>
<organism evidence="11 12">
    <name type="scientific">Candidatus Argoarchaeum ethanivorans</name>
    <dbReference type="NCBI Taxonomy" id="2608793"/>
    <lineage>
        <taxon>Archaea</taxon>
        <taxon>Methanobacteriati</taxon>
        <taxon>Methanobacteriota</taxon>
        <taxon>Stenosarchaea group</taxon>
        <taxon>Methanomicrobia</taxon>
        <taxon>Methanosarcinales</taxon>
        <taxon>Methanosarcinales incertae sedis</taxon>
        <taxon>GOM Arc I cluster</taxon>
        <taxon>Candidatus Argoarchaeum</taxon>
    </lineage>
</organism>
<feature type="domain" description="B12-binding" evidence="9">
    <location>
        <begin position="1"/>
        <end position="123"/>
    </location>
</feature>
<dbReference type="GO" id="GO:0005829">
    <property type="term" value="C:cytosol"/>
    <property type="evidence" value="ECO:0007669"/>
    <property type="project" value="TreeGrafter"/>
</dbReference>
<dbReference type="SMART" id="SM00729">
    <property type="entry name" value="Elp3"/>
    <property type="match status" value="1"/>
</dbReference>
<evidence type="ECO:0000256" key="7">
    <source>
        <dbReference type="ARBA" id="ARBA00023004"/>
    </source>
</evidence>
<dbReference type="InterPro" id="IPR023404">
    <property type="entry name" value="rSAM_horseshoe"/>
</dbReference>
<dbReference type="InterPro" id="IPR051198">
    <property type="entry name" value="BchE-like"/>
</dbReference>
<dbReference type="SFLD" id="SFLDG01082">
    <property type="entry name" value="B12-binding_domain_containing"/>
    <property type="match status" value="1"/>
</dbReference>
<dbReference type="InterPro" id="IPR036724">
    <property type="entry name" value="Cobalamin-bd_sf"/>
</dbReference>
<dbReference type="SUPFAM" id="SSF102114">
    <property type="entry name" value="Radical SAM enzymes"/>
    <property type="match status" value="1"/>
</dbReference>
<evidence type="ECO:0000256" key="8">
    <source>
        <dbReference type="ARBA" id="ARBA00023014"/>
    </source>
</evidence>
<dbReference type="Proteomes" id="UP000634805">
    <property type="component" value="Unassembled WGS sequence"/>
</dbReference>
<dbReference type="AlphaFoldDB" id="A0A811T851"/>
<dbReference type="SFLD" id="SFLDG01123">
    <property type="entry name" value="methyltransferase_(Class_B)"/>
    <property type="match status" value="1"/>
</dbReference>
<evidence type="ECO:0000256" key="4">
    <source>
        <dbReference type="ARBA" id="ARBA00022679"/>
    </source>
</evidence>
<dbReference type="SFLD" id="SFLDS00029">
    <property type="entry name" value="Radical_SAM"/>
    <property type="match status" value="1"/>
</dbReference>
<dbReference type="PANTHER" id="PTHR43409">
    <property type="entry name" value="ANAEROBIC MAGNESIUM-PROTOPORPHYRIN IX MONOMETHYL ESTER CYCLASE-RELATED"/>
    <property type="match status" value="1"/>
</dbReference>
<comment type="cofactor">
    <cofactor evidence="1">
        <name>[4Fe-4S] cluster</name>
        <dbReference type="ChEBI" id="CHEBI:49883"/>
    </cofactor>
</comment>
<keyword evidence="5" id="KW-0949">S-adenosyl-L-methionine</keyword>
<dbReference type="CDD" id="cd01335">
    <property type="entry name" value="Radical_SAM"/>
    <property type="match status" value="1"/>
</dbReference>
<dbReference type="CDD" id="cd02068">
    <property type="entry name" value="radical_SAM_B12_BD"/>
    <property type="match status" value="1"/>
</dbReference>
<evidence type="ECO:0000256" key="1">
    <source>
        <dbReference type="ARBA" id="ARBA00001966"/>
    </source>
</evidence>
<proteinExistence type="inferred from homology"/>
<name>A0A811T851_9EURY</name>